<keyword evidence="1" id="KW-0472">Membrane</keyword>
<dbReference type="AlphaFoldDB" id="A0A518K8I6"/>
<feature type="transmembrane region" description="Helical" evidence="1">
    <location>
        <begin position="609"/>
        <end position="642"/>
    </location>
</feature>
<keyword evidence="4" id="KW-1185">Reference proteome</keyword>
<dbReference type="InterPro" id="IPR051207">
    <property type="entry name" value="ComplexI_NDUFA9_subunit"/>
</dbReference>
<dbReference type="Proteomes" id="UP000316426">
    <property type="component" value="Chromosome"/>
</dbReference>
<dbReference type="Gene3D" id="3.40.50.720">
    <property type="entry name" value="NAD(P)-binding Rossmann-like Domain"/>
    <property type="match status" value="1"/>
</dbReference>
<evidence type="ECO:0000313" key="3">
    <source>
        <dbReference type="EMBL" id="QDV74102.1"/>
    </source>
</evidence>
<dbReference type="InterPro" id="IPR036291">
    <property type="entry name" value="NAD(P)-bd_dom_sf"/>
</dbReference>
<sequence>MNQDADNPKSASGTRIALTGATGYVGGRLAPLLLERGYSIRCIARTPRKLDERPWRRHDAVEVVKDELSDPRTLAEQLRGCTAAYYLVHSMIAAGSGYADRDRALAQNFAEAAAAAGVERIIYLGGLGEVGDSLSEHLRSRRETESILASTGVPVTTLRAAMIIGSGSASFEILQYLVNRLPVMVTPRWVETECQPVAISDVLYWLAECLKTPDSAGQVLEVGGPDVLSYKELMQVAAAELGLRRRLILSVPVLTPRLSSAWISLVTPVPYQIARPLADGLSNRVVVEDHPVQEVMPHEALTVREAIRHALSATQAGRVETRWSVAGPVPGDPDWAGGKVFVDERSIDIEADADSVFAAVCRIGGGHGWYAGDLLWRLRGWMDQAVGGPGLRRGRRHPEDIEYGETLDFWRVVGLERGRSLSLHAEMKLPGEAQLDFDIREADSAGKTRLTMTARYRPRGLVGLAYWYAVAPLHNVVFGGMLKGIRDTAEAIRRGGEAPREARTAASSGASGYGRSRLWLGISAVGTIVVLSSLALAMDAPAALNRHANDSAIGTLASLVTFVFAYILVQLPFDFLGGYLLPRYHGRAHPTLPAFLQGLTRGVAMHAITLLACACLATLAGAALGVVGVVLAATLAAALLLLTRARLALLYSALTLTPSEPNNLQRKDYLRVLLAESADEGFTGGVLGVARPTGHLLPLEWRRVLGAEGFELALKRRSLAIGSGAWGRGRTVAIGFILFGVAVSAWLAGPDQLGTAGGTIAMSLWFTLWSFLGLLVLPTLSRRAVAELDRQLYDAGYLPEALDRTTRLLDARQDDEPERPGLVETIFHPIPSVQNRTRGPMRLGVRGAWDAARLAVFLSASGVGLLGRAVHCNCGRPALWVFLPTD</sequence>
<dbReference type="InterPro" id="IPR016040">
    <property type="entry name" value="NAD(P)-bd_dom"/>
</dbReference>
<gene>
    <name evidence="3" type="ORF">Spa11_23010</name>
</gene>
<dbReference type="RefSeq" id="WP_145112211.1">
    <property type="nucleotide sequence ID" value="NZ_CP036349.1"/>
</dbReference>
<dbReference type="PANTHER" id="PTHR12126:SF11">
    <property type="entry name" value="NADH DEHYDROGENASE [UBIQUINONE] 1 ALPHA SUBCOMPLEX SUBUNIT 9, MITOCHONDRIAL"/>
    <property type="match status" value="1"/>
</dbReference>
<reference evidence="3 4" key="1">
    <citation type="submission" date="2019-02" db="EMBL/GenBank/DDBJ databases">
        <title>Deep-cultivation of Planctomycetes and their phenomic and genomic characterization uncovers novel biology.</title>
        <authorList>
            <person name="Wiegand S."/>
            <person name="Jogler M."/>
            <person name="Boedeker C."/>
            <person name="Pinto D."/>
            <person name="Vollmers J."/>
            <person name="Rivas-Marin E."/>
            <person name="Kohn T."/>
            <person name="Peeters S.H."/>
            <person name="Heuer A."/>
            <person name="Rast P."/>
            <person name="Oberbeckmann S."/>
            <person name="Bunk B."/>
            <person name="Jeske O."/>
            <person name="Meyerdierks A."/>
            <person name="Storesund J.E."/>
            <person name="Kallscheuer N."/>
            <person name="Luecker S."/>
            <person name="Lage O.M."/>
            <person name="Pohl T."/>
            <person name="Merkel B.J."/>
            <person name="Hornburger P."/>
            <person name="Mueller R.-W."/>
            <person name="Bruemmer F."/>
            <person name="Labrenz M."/>
            <person name="Spormann A.M."/>
            <person name="Op den Camp H."/>
            <person name="Overmann J."/>
            <person name="Amann R."/>
            <person name="Jetten M.S.M."/>
            <person name="Mascher T."/>
            <person name="Medema M.H."/>
            <person name="Devos D.P."/>
            <person name="Kaster A.-K."/>
            <person name="Ovreas L."/>
            <person name="Rohde M."/>
            <person name="Galperin M.Y."/>
            <person name="Jogler C."/>
        </authorList>
    </citation>
    <scope>NUCLEOTIDE SEQUENCE [LARGE SCALE GENOMIC DNA]</scope>
    <source>
        <strain evidence="3 4">Spa11</strain>
    </source>
</reference>
<dbReference type="SUPFAM" id="SSF51735">
    <property type="entry name" value="NAD(P)-binding Rossmann-fold domains"/>
    <property type="match status" value="1"/>
</dbReference>
<feature type="transmembrane region" description="Helical" evidence="1">
    <location>
        <begin position="731"/>
        <end position="748"/>
    </location>
</feature>
<feature type="domain" description="NAD(P)-binding" evidence="2">
    <location>
        <begin position="20"/>
        <end position="163"/>
    </location>
</feature>
<feature type="transmembrane region" description="Helical" evidence="1">
    <location>
        <begin position="760"/>
        <end position="780"/>
    </location>
</feature>
<dbReference type="GO" id="GO:0044877">
    <property type="term" value="F:protein-containing complex binding"/>
    <property type="evidence" value="ECO:0007669"/>
    <property type="project" value="TreeGrafter"/>
</dbReference>
<protein>
    <submittedName>
        <fullName evidence="3">NmrA-like family protein</fullName>
    </submittedName>
</protein>
<evidence type="ECO:0000256" key="1">
    <source>
        <dbReference type="SAM" id="Phobius"/>
    </source>
</evidence>
<dbReference type="PANTHER" id="PTHR12126">
    <property type="entry name" value="NADH-UBIQUINONE OXIDOREDUCTASE 39 KDA SUBUNIT-RELATED"/>
    <property type="match status" value="1"/>
</dbReference>
<proteinExistence type="predicted"/>
<accession>A0A518K8I6</accession>
<keyword evidence="1" id="KW-0812">Transmembrane</keyword>
<keyword evidence="1" id="KW-1133">Transmembrane helix</keyword>
<evidence type="ECO:0000313" key="4">
    <source>
        <dbReference type="Proteomes" id="UP000316426"/>
    </source>
</evidence>
<dbReference type="KEGG" id="bmei:Spa11_23010"/>
<dbReference type="Pfam" id="PF13460">
    <property type="entry name" value="NAD_binding_10"/>
    <property type="match status" value="1"/>
</dbReference>
<feature type="transmembrane region" description="Helical" evidence="1">
    <location>
        <begin position="518"/>
        <end position="540"/>
    </location>
</feature>
<dbReference type="InterPro" id="IPR021295">
    <property type="entry name" value="DUF2867"/>
</dbReference>
<name>A0A518K8I6_9BACT</name>
<feature type="transmembrane region" description="Helical" evidence="1">
    <location>
        <begin position="552"/>
        <end position="573"/>
    </location>
</feature>
<organism evidence="3 4">
    <name type="scientific">Botrimarina mediterranea</name>
    <dbReference type="NCBI Taxonomy" id="2528022"/>
    <lineage>
        <taxon>Bacteria</taxon>
        <taxon>Pseudomonadati</taxon>
        <taxon>Planctomycetota</taxon>
        <taxon>Planctomycetia</taxon>
        <taxon>Pirellulales</taxon>
        <taxon>Lacipirellulaceae</taxon>
        <taxon>Botrimarina</taxon>
    </lineage>
</organism>
<dbReference type="SUPFAM" id="SSF55961">
    <property type="entry name" value="Bet v1-like"/>
    <property type="match status" value="1"/>
</dbReference>
<evidence type="ECO:0000259" key="2">
    <source>
        <dbReference type="Pfam" id="PF13460"/>
    </source>
</evidence>
<dbReference type="EMBL" id="CP036349">
    <property type="protein sequence ID" value="QDV74102.1"/>
    <property type="molecule type" value="Genomic_DNA"/>
</dbReference>
<dbReference type="Pfam" id="PF11066">
    <property type="entry name" value="DUF2867"/>
    <property type="match status" value="1"/>
</dbReference>
<dbReference type="InterPro" id="IPR023393">
    <property type="entry name" value="START-like_dom_sf"/>
</dbReference>
<dbReference type="Gene3D" id="3.30.530.20">
    <property type="match status" value="1"/>
</dbReference>